<evidence type="ECO:0000313" key="5">
    <source>
        <dbReference type="EMBL" id="GJE57093.1"/>
    </source>
</evidence>
<dbReference type="SMART" id="SM00342">
    <property type="entry name" value="HTH_ARAC"/>
    <property type="match status" value="1"/>
</dbReference>
<name>A0ABQ4TR31_9HYPH</name>
<dbReference type="InterPro" id="IPR018062">
    <property type="entry name" value="HTH_AraC-typ_CS"/>
</dbReference>
<dbReference type="InterPro" id="IPR009057">
    <property type="entry name" value="Homeodomain-like_sf"/>
</dbReference>
<protein>
    <submittedName>
        <fullName evidence="5">HTH-type transcriptional activator RhaS</fullName>
    </submittedName>
</protein>
<evidence type="ECO:0000259" key="4">
    <source>
        <dbReference type="PROSITE" id="PS01124"/>
    </source>
</evidence>
<organism evidence="5 6">
    <name type="scientific">Methylobacterium thuringiense</name>
    <dbReference type="NCBI Taxonomy" id="1003091"/>
    <lineage>
        <taxon>Bacteria</taxon>
        <taxon>Pseudomonadati</taxon>
        <taxon>Pseudomonadota</taxon>
        <taxon>Alphaproteobacteria</taxon>
        <taxon>Hyphomicrobiales</taxon>
        <taxon>Methylobacteriaceae</taxon>
        <taxon>Methylobacterium</taxon>
    </lineage>
</organism>
<proteinExistence type="predicted"/>
<gene>
    <name evidence="5" type="primary">rhaS</name>
    <name evidence="5" type="ORF">EKPJFOCH_3604</name>
</gene>
<dbReference type="PROSITE" id="PS00041">
    <property type="entry name" value="HTH_ARAC_FAMILY_1"/>
    <property type="match status" value="1"/>
</dbReference>
<dbReference type="RefSeq" id="WP_238232591.1">
    <property type="nucleotide sequence ID" value="NZ_BPRA01000017.1"/>
</dbReference>
<keyword evidence="6" id="KW-1185">Reference proteome</keyword>
<dbReference type="PROSITE" id="PS01124">
    <property type="entry name" value="HTH_ARAC_FAMILY_2"/>
    <property type="match status" value="1"/>
</dbReference>
<sequence>MIGQDRHDENSWRPQPRFSASIISARQLRNFNGAGGIAVNFDVMKAMKPDINISGSQSELLSFWETRSASGFITQPKFSANLLTVRFITSGHIIYSHRGGDVLGSRTHATLAGFEGIKDVCASRALSSISGTIAVKTLIAANKALTGNDHAGLPSLSPVAEMTTPGMMALFCTVKLVKSQINDSMQQPDLILPMIQEIMSYQLLSAWPRLENKPLNESTPASSCRLNLAVDYIHANLSSELTLADIASIAGISVRSLQDKFRKEIGRTPIQFIIDQRLERAHHDLLSAAKATWSISDIARHWGFVHMSDFGQRYRRLFGCSPSDTRREAPFTR</sequence>
<dbReference type="PANTHER" id="PTHR43280:SF31">
    <property type="entry name" value="TRANSCRIPTIONAL REGULATORY PROTEIN"/>
    <property type="match status" value="1"/>
</dbReference>
<feature type="domain" description="HTH araC/xylS-type" evidence="4">
    <location>
        <begin position="227"/>
        <end position="328"/>
    </location>
</feature>
<reference evidence="5" key="1">
    <citation type="journal article" date="2021" name="Front. Microbiol.">
        <title>Comprehensive Comparative Genomics and Phenotyping of Methylobacterium Species.</title>
        <authorList>
            <person name="Alessa O."/>
            <person name="Ogura Y."/>
            <person name="Fujitani Y."/>
            <person name="Takami H."/>
            <person name="Hayashi T."/>
            <person name="Sahin N."/>
            <person name="Tani A."/>
        </authorList>
    </citation>
    <scope>NUCLEOTIDE SEQUENCE</scope>
    <source>
        <strain evidence="5">DSM 23674</strain>
    </source>
</reference>
<dbReference type="Proteomes" id="UP001055101">
    <property type="component" value="Unassembled WGS sequence"/>
</dbReference>
<dbReference type="SUPFAM" id="SSF46689">
    <property type="entry name" value="Homeodomain-like"/>
    <property type="match status" value="2"/>
</dbReference>
<dbReference type="Gene3D" id="1.10.10.60">
    <property type="entry name" value="Homeodomain-like"/>
    <property type="match status" value="1"/>
</dbReference>
<dbReference type="InterPro" id="IPR018060">
    <property type="entry name" value="HTH_AraC"/>
</dbReference>
<evidence type="ECO:0000256" key="1">
    <source>
        <dbReference type="ARBA" id="ARBA00023015"/>
    </source>
</evidence>
<dbReference type="PANTHER" id="PTHR43280">
    <property type="entry name" value="ARAC-FAMILY TRANSCRIPTIONAL REGULATOR"/>
    <property type="match status" value="1"/>
</dbReference>
<keyword evidence="2" id="KW-0238">DNA-binding</keyword>
<dbReference type="EMBL" id="BPRA01000017">
    <property type="protein sequence ID" value="GJE57093.1"/>
    <property type="molecule type" value="Genomic_DNA"/>
</dbReference>
<comment type="caution">
    <text evidence="5">The sequence shown here is derived from an EMBL/GenBank/DDBJ whole genome shotgun (WGS) entry which is preliminary data.</text>
</comment>
<evidence type="ECO:0000256" key="3">
    <source>
        <dbReference type="ARBA" id="ARBA00023163"/>
    </source>
</evidence>
<reference evidence="5" key="2">
    <citation type="submission" date="2021-08" db="EMBL/GenBank/DDBJ databases">
        <authorList>
            <person name="Tani A."/>
            <person name="Ola A."/>
            <person name="Ogura Y."/>
            <person name="Katsura K."/>
            <person name="Hayashi T."/>
        </authorList>
    </citation>
    <scope>NUCLEOTIDE SEQUENCE</scope>
    <source>
        <strain evidence="5">DSM 23674</strain>
    </source>
</reference>
<evidence type="ECO:0000313" key="6">
    <source>
        <dbReference type="Proteomes" id="UP001055101"/>
    </source>
</evidence>
<keyword evidence="3" id="KW-0804">Transcription</keyword>
<accession>A0ABQ4TR31</accession>
<evidence type="ECO:0000256" key="2">
    <source>
        <dbReference type="ARBA" id="ARBA00023125"/>
    </source>
</evidence>
<keyword evidence="1" id="KW-0805">Transcription regulation</keyword>
<dbReference type="Pfam" id="PF12833">
    <property type="entry name" value="HTH_18"/>
    <property type="match status" value="1"/>
</dbReference>